<reference evidence="1 2" key="1">
    <citation type="journal article" date="2019" name="Int. J. Syst. Evol. Microbiol.">
        <title>The Global Catalogue of Microorganisms (GCM) 10K type strain sequencing project: providing services to taxonomists for standard genome sequencing and annotation.</title>
        <authorList>
            <consortium name="The Broad Institute Genomics Platform"/>
            <consortium name="The Broad Institute Genome Sequencing Center for Infectious Disease"/>
            <person name="Wu L."/>
            <person name="Ma J."/>
        </authorList>
    </citation>
    <scope>NUCLEOTIDE SEQUENCE [LARGE SCALE GENOMIC DNA]</scope>
    <source>
        <strain evidence="1 2">JCM 16117</strain>
    </source>
</reference>
<sequence length="271" mass="29544">MIASPGDVNDGRQAALHAISSWNESNTRTRGVVVVPLRWESVVPQAGDHPQAIINAALLENADALVGIFGSRIGTATPTAISGTVEEIDHAIADGKRVHLWFSTAPHPNDVDVEQLAALRKFRDDLAQRSLYGTYANADELIAKVWAAIEGDIAALGLGTPEPVPTRSGVKLVVQSGSDNISEQDSRGRLRNRVRRFIDVRNEGDVDADELTARAGDRPANILYEGDRPRTVHAGQLQRFRYDLSFADGIPTSVEVKWAEDGELHERVFDI</sequence>
<evidence type="ECO:0000313" key="2">
    <source>
        <dbReference type="Proteomes" id="UP001500929"/>
    </source>
</evidence>
<organism evidence="1 2">
    <name type="scientific">Herbiconiux moechotypicola</name>
    <dbReference type="NCBI Taxonomy" id="637393"/>
    <lineage>
        <taxon>Bacteria</taxon>
        <taxon>Bacillati</taxon>
        <taxon>Actinomycetota</taxon>
        <taxon>Actinomycetes</taxon>
        <taxon>Micrococcales</taxon>
        <taxon>Microbacteriaceae</taxon>
        <taxon>Herbiconiux</taxon>
    </lineage>
</organism>
<dbReference type="Proteomes" id="UP001500929">
    <property type="component" value="Unassembled WGS sequence"/>
</dbReference>
<accession>A0ABN3DFB7</accession>
<proteinExistence type="predicted"/>
<keyword evidence="2" id="KW-1185">Reference proteome</keyword>
<evidence type="ECO:0000313" key="1">
    <source>
        <dbReference type="EMBL" id="GAA2229661.1"/>
    </source>
</evidence>
<dbReference type="EMBL" id="BAAAQY010000003">
    <property type="protein sequence ID" value="GAA2229661.1"/>
    <property type="molecule type" value="Genomic_DNA"/>
</dbReference>
<gene>
    <name evidence="1" type="ORF">GCM10009851_12870</name>
</gene>
<name>A0ABN3DFB7_9MICO</name>
<comment type="caution">
    <text evidence="1">The sequence shown here is derived from an EMBL/GenBank/DDBJ whole genome shotgun (WGS) entry which is preliminary data.</text>
</comment>
<evidence type="ECO:0008006" key="3">
    <source>
        <dbReference type="Google" id="ProtNLM"/>
    </source>
</evidence>
<protein>
    <recommendedName>
        <fullName evidence="3">DUF4062 domain-containing protein</fullName>
    </recommendedName>
</protein>